<name>A0ABV2AP27_9EUKA</name>
<feature type="region of interest" description="Disordered" evidence="1">
    <location>
        <begin position="1"/>
        <end position="20"/>
    </location>
</feature>
<dbReference type="Gene3D" id="3.40.50.410">
    <property type="entry name" value="von Willebrand factor, type A domain"/>
    <property type="match status" value="1"/>
</dbReference>
<accession>A0ABV2AP27</accession>
<dbReference type="Proteomes" id="UP001439008">
    <property type="component" value="Unassembled WGS sequence"/>
</dbReference>
<feature type="compositionally biased region" description="Polar residues" evidence="1">
    <location>
        <begin position="1"/>
        <end position="12"/>
    </location>
</feature>
<evidence type="ECO:0000256" key="1">
    <source>
        <dbReference type="SAM" id="MobiDB-lite"/>
    </source>
</evidence>
<dbReference type="EMBL" id="JBDODL010001338">
    <property type="protein sequence ID" value="MES1921421.1"/>
    <property type="molecule type" value="Genomic_DNA"/>
</dbReference>
<dbReference type="SUPFAM" id="SSF53300">
    <property type="entry name" value="vWA-like"/>
    <property type="match status" value="1"/>
</dbReference>
<organism evidence="3 4">
    <name type="scientific">Bonamia ostreae</name>
    <dbReference type="NCBI Taxonomy" id="126728"/>
    <lineage>
        <taxon>Eukaryota</taxon>
        <taxon>Sar</taxon>
        <taxon>Rhizaria</taxon>
        <taxon>Endomyxa</taxon>
        <taxon>Ascetosporea</taxon>
        <taxon>Haplosporida</taxon>
        <taxon>Bonamia</taxon>
    </lineage>
</organism>
<dbReference type="InterPro" id="IPR005161">
    <property type="entry name" value="Ku_N"/>
</dbReference>
<evidence type="ECO:0000313" key="4">
    <source>
        <dbReference type="Proteomes" id="UP001439008"/>
    </source>
</evidence>
<dbReference type="InterPro" id="IPR036465">
    <property type="entry name" value="vWFA_dom_sf"/>
</dbReference>
<evidence type="ECO:0000313" key="3">
    <source>
        <dbReference type="EMBL" id="MES1921421.1"/>
    </source>
</evidence>
<keyword evidence="4" id="KW-1185">Reference proteome</keyword>
<proteinExistence type="predicted"/>
<sequence>MQDSLFTETELSSDNDDKSKNEEKMDKEVFVFLIDFGSENIDFVKIAINKIIELAKNILYDRSIDEISVTGFNKSSRKNSHGFKNIDQILTLDRLSIDKILFLKNYLAKISDFKYEKSTTNIYEL</sequence>
<dbReference type="Pfam" id="PF03731">
    <property type="entry name" value="Ku_N"/>
    <property type="match status" value="1"/>
</dbReference>
<gene>
    <name evidence="3" type="ORF">MHBO_002954</name>
</gene>
<evidence type="ECO:0000259" key="2">
    <source>
        <dbReference type="Pfam" id="PF03731"/>
    </source>
</evidence>
<feature type="domain" description="Ku70/Ku80 N-terminal alpha/beta" evidence="2">
    <location>
        <begin position="45"/>
        <end position="109"/>
    </location>
</feature>
<feature type="non-terminal residue" evidence="3">
    <location>
        <position position="125"/>
    </location>
</feature>
<protein>
    <recommendedName>
        <fullName evidence="2">Ku70/Ku80 N-terminal alpha/beta domain-containing protein</fullName>
    </recommendedName>
</protein>
<reference evidence="3 4" key="1">
    <citation type="journal article" date="2024" name="BMC Biol.">
        <title>Comparative genomics of Ascetosporea gives new insight into the evolutionary basis for animal parasitism in Rhizaria.</title>
        <authorList>
            <person name="Hiltunen Thoren M."/>
            <person name="Onut-Brannstrom I."/>
            <person name="Alfjorden A."/>
            <person name="Peckova H."/>
            <person name="Swords F."/>
            <person name="Hooper C."/>
            <person name="Holzer A.S."/>
            <person name="Bass D."/>
            <person name="Burki F."/>
        </authorList>
    </citation>
    <scope>NUCLEOTIDE SEQUENCE [LARGE SCALE GENOMIC DNA]</scope>
    <source>
        <strain evidence="3">20-A016</strain>
    </source>
</reference>
<comment type="caution">
    <text evidence="3">The sequence shown here is derived from an EMBL/GenBank/DDBJ whole genome shotgun (WGS) entry which is preliminary data.</text>
</comment>